<comment type="caution">
    <text evidence="2">The sequence shown here is derived from an EMBL/GenBank/DDBJ whole genome shotgun (WGS) entry which is preliminary data.</text>
</comment>
<proteinExistence type="predicted"/>
<sequence length="1543" mass="172998">MTSRTKLQIFEVKVEEALEKAMNYNFDGVEIEKMSPNDSTDPTRIDDLIEKIATAEEEIITENGTSISASNIHDSAVIDGSVVEQLFGQKPTDELSGGTVHNTLLSAHPLPANDDITTPLNSISLKNNSTSRLYWNTTALSALWATGGAFIAHHLAPEGLSSLANIITFITSPTGFAVAAGTAIPILMSWGFAQLTKHSNELRNIAILITNAAQHLNNDSQNLSEKQAIVIGQTIRKEVATINEEIEHILGRAIELEAIVQGEVRSLEHAYSENETRIHTLVKELSNERIAILNHANRVQSTIKGTQEQLSDEFNLVTSQIATNVDSLVQTLSQTLQQQGEDLIAKLSQIGDGVTNQLVEKFNATTEQMQQKNEDFFHALGRNFDSFSEHFNNNEKQLERTFNETAVRAEMHITEIATHIQTATDQTLSRIDDKFKILNQTIIDRHNESLQDFDEKIIQLDKQADKISSQFDNITSEAIEAFENRLATVDLSLREHSDSIIEAFICRSQAIEDNAQKLELFLEAHTSQINANLEETTANIASTFTRGHDDILIAVDESKKLLREEITHIDNMIVDVIKERSQEFKVQFADQRDMMSEMLSNEKDKIANTLQDQIETLTQSVSTIEKTLIDNVQIIDLHAENHVANVIHCVDKLQETITQSCETTKDALEKHARNIDIRADALRDSLAINSFSLNEVLANQVNALEERMEELHNLIAKSDIHVNVVLKQQMDLVESAIVDNNKAITETVQNHIKNLEDHTEILRDTLSHSNGVLFESLEMRMGSFDEDLENRARQIFEHASMLEETLSQKLSQVCETIQLQTSVLEENSDSLKTSIMLNNEHQKDVQNALDASVDHMRVTLENSVNTITDSLQDKIIQASDIISSTGEQMLSSLHDKTDKVQEKLSNFSHELTSIIADQVEKSENSILSTGHKFISSVSDVAEKAENMILESGNRIVSNIEQTIQDTSQNAQALFSEVVNTSTTAIEQLLTERSGILYNSIQELENNLEYRLTNISNSLETTSNQTAAQISGHVEQLAELTDHLNQVVQHTAESLNNLTQHVGEQLSLSAEESEKRIFAQNQSLVDIITQTSSETIQTMTAAKEDLINNISSILQQLNLSICNIHENSDALMSTVQNIDGQFNETANNFFQNTNQVAEYLSDANQELSNNMEILQKFVRNTFEKISNVTNNFGEHAKTLSEVINTLEKSENVLDATLTKRQNALSTLSNSLIAKSDEVNQLIEHYENVLNLAFERTDENTRNSTQLLQQTLNQIINEATTCFSGAAEDIRRSANEIRLELSKVNNDVNDTIQKLPEKINGTTDTIRYTLDEKVTKLKDLANVVQSDNNKKKENQLTSEPLISLTPNKDNDTSSNLIKRIVPSASILQKDQNKINQNKWVSDLLARASSAEISREEMGNNSTLSQVKTEARLMNTSLHSLAASIIKSINHDAIVELWNHYKRGQNNIVTERLYTKSGQIIFEKIKQKYMSDPHFKYAVNQYIIDFEKVLRDVSRNTKDMNSARHYLTSDSGKVYTILAHASGRIK</sequence>
<dbReference type="Gene3D" id="1.20.120.20">
    <property type="entry name" value="Apolipoprotein"/>
    <property type="match status" value="3"/>
</dbReference>
<evidence type="ECO:0000313" key="3">
    <source>
        <dbReference type="Proteomes" id="UP000031740"/>
    </source>
</evidence>
<dbReference type="STRING" id="1293911.H710_00725"/>
<dbReference type="RefSeq" id="WP_041849463.1">
    <property type="nucleotide sequence ID" value="NZ_KL503803.1"/>
</dbReference>
<organism evidence="2 3">
    <name type="scientific">Bartonella bacilliformis Ver097</name>
    <dbReference type="NCBI Taxonomy" id="1293911"/>
    <lineage>
        <taxon>Bacteria</taxon>
        <taxon>Pseudomonadati</taxon>
        <taxon>Pseudomonadota</taxon>
        <taxon>Alphaproteobacteria</taxon>
        <taxon>Hyphomicrobiales</taxon>
        <taxon>Bartonellaceae</taxon>
        <taxon>Bartonella</taxon>
    </lineage>
</organism>
<dbReference type="EMBL" id="ASIV01000004">
    <property type="protein sequence ID" value="KEG20122.1"/>
    <property type="molecule type" value="Genomic_DNA"/>
</dbReference>
<dbReference type="Proteomes" id="UP000031740">
    <property type="component" value="Unassembled WGS sequence"/>
</dbReference>
<protein>
    <recommendedName>
        <fullName evidence="4">Apolipoprotein A1/A4/E domain-containing protein</fullName>
    </recommendedName>
</protein>
<dbReference type="SUPFAM" id="SSF58113">
    <property type="entry name" value="Apolipoprotein A-I"/>
    <property type="match status" value="3"/>
</dbReference>
<reference evidence="2 3" key="1">
    <citation type="submission" date="2013-04" db="EMBL/GenBank/DDBJ databases">
        <title>The Genome Sequence of Bartonella bacilliformis Ver097.</title>
        <authorList>
            <consortium name="The Broad Institute Genomics Platform"/>
            <consortium name="The Broad Institute Genome Sequencing Center for Infectious Disease"/>
            <person name="Feldgarden M."/>
            <person name="Kirby J."/>
            <person name="Birtles R."/>
            <person name="Dasch G."/>
            <person name="Hendrix L."/>
            <person name="Koehler J."/>
            <person name="Walker B."/>
            <person name="Young S.K."/>
            <person name="Zeng Q."/>
            <person name="Gargeya S."/>
            <person name="Fitzgerald M."/>
            <person name="Haas B."/>
            <person name="Abouelleil A."/>
            <person name="Allen A.W."/>
            <person name="Alvarado L."/>
            <person name="Arachchi H.M."/>
            <person name="Berlin A.M."/>
            <person name="Chapman S.B."/>
            <person name="Gainer-Dewar J."/>
            <person name="Goldberg J."/>
            <person name="Griggs A."/>
            <person name="Gujja S."/>
            <person name="Hansen M."/>
            <person name="Howarth C."/>
            <person name="Imamovic A."/>
            <person name="Ireland A."/>
            <person name="Larimer J."/>
            <person name="McCowan C."/>
            <person name="Murphy C."/>
            <person name="Pearson M."/>
            <person name="Poon T.W."/>
            <person name="Priest M."/>
            <person name="Roberts A."/>
            <person name="Saif S."/>
            <person name="Shea T."/>
            <person name="Sisk P."/>
            <person name="Sykes S."/>
            <person name="Wortman J."/>
            <person name="Nusbaum C."/>
            <person name="Birren B."/>
        </authorList>
    </citation>
    <scope>NUCLEOTIDE SEQUENCE [LARGE SCALE GENOMIC DNA]</scope>
    <source>
        <strain evidence="2 3">Ver097</strain>
    </source>
</reference>
<accession>A0A072R4I9</accession>
<evidence type="ECO:0008006" key="4">
    <source>
        <dbReference type="Google" id="ProtNLM"/>
    </source>
</evidence>
<evidence type="ECO:0000313" key="2">
    <source>
        <dbReference type="EMBL" id="KEG20122.1"/>
    </source>
</evidence>
<dbReference type="HOGENOM" id="CLU_000496_0_0_5"/>
<gene>
    <name evidence="2" type="ORF">H710_00725</name>
</gene>
<name>A0A072R4I9_BARBA</name>
<feature type="coiled-coil region" evidence="1">
    <location>
        <begin position="443"/>
        <end position="470"/>
    </location>
</feature>
<keyword evidence="1" id="KW-0175">Coiled coil</keyword>
<evidence type="ECO:0000256" key="1">
    <source>
        <dbReference type="SAM" id="Coils"/>
    </source>
</evidence>
<dbReference type="PATRIC" id="fig|1293911.3.peg.758"/>